<reference evidence="1" key="1">
    <citation type="journal article" date="2022" name="Int. J. Mol. Sci.">
        <title>Draft Genome of Tanacetum Coccineum: Genomic Comparison of Closely Related Tanacetum-Family Plants.</title>
        <authorList>
            <person name="Yamashiro T."/>
            <person name="Shiraishi A."/>
            <person name="Nakayama K."/>
            <person name="Satake H."/>
        </authorList>
    </citation>
    <scope>NUCLEOTIDE SEQUENCE</scope>
</reference>
<dbReference type="EMBL" id="BQNB010017641">
    <property type="protein sequence ID" value="GJT65565.1"/>
    <property type="molecule type" value="Genomic_DNA"/>
</dbReference>
<evidence type="ECO:0000313" key="1">
    <source>
        <dbReference type="EMBL" id="GJT65565.1"/>
    </source>
</evidence>
<evidence type="ECO:0000313" key="2">
    <source>
        <dbReference type="Proteomes" id="UP001151760"/>
    </source>
</evidence>
<dbReference type="Proteomes" id="UP001151760">
    <property type="component" value="Unassembled WGS sequence"/>
</dbReference>
<protein>
    <submittedName>
        <fullName evidence="1">Uncharacterized protein</fullName>
    </submittedName>
</protein>
<name>A0ABQ5FRK8_9ASTR</name>
<gene>
    <name evidence="1" type="ORF">Tco_1017045</name>
</gene>
<sequence length="73" mass="8428">MIDRMFKAIDEYLTDRQPSSMQSTLKRPFKNGTVWSTERNRTVPDAKIITRLPRSDMDPQMDQYSVSDASSGE</sequence>
<accession>A0ABQ5FRK8</accession>
<reference evidence="1" key="2">
    <citation type="submission" date="2022-01" db="EMBL/GenBank/DDBJ databases">
        <authorList>
            <person name="Yamashiro T."/>
            <person name="Shiraishi A."/>
            <person name="Satake H."/>
            <person name="Nakayama K."/>
        </authorList>
    </citation>
    <scope>NUCLEOTIDE SEQUENCE</scope>
</reference>
<organism evidence="1 2">
    <name type="scientific">Tanacetum coccineum</name>
    <dbReference type="NCBI Taxonomy" id="301880"/>
    <lineage>
        <taxon>Eukaryota</taxon>
        <taxon>Viridiplantae</taxon>
        <taxon>Streptophyta</taxon>
        <taxon>Embryophyta</taxon>
        <taxon>Tracheophyta</taxon>
        <taxon>Spermatophyta</taxon>
        <taxon>Magnoliopsida</taxon>
        <taxon>eudicotyledons</taxon>
        <taxon>Gunneridae</taxon>
        <taxon>Pentapetalae</taxon>
        <taxon>asterids</taxon>
        <taxon>campanulids</taxon>
        <taxon>Asterales</taxon>
        <taxon>Asteraceae</taxon>
        <taxon>Asteroideae</taxon>
        <taxon>Anthemideae</taxon>
        <taxon>Anthemidinae</taxon>
        <taxon>Tanacetum</taxon>
    </lineage>
</organism>
<comment type="caution">
    <text evidence="1">The sequence shown here is derived from an EMBL/GenBank/DDBJ whole genome shotgun (WGS) entry which is preliminary data.</text>
</comment>
<proteinExistence type="predicted"/>
<keyword evidence="2" id="KW-1185">Reference proteome</keyword>